<evidence type="ECO:0000313" key="1">
    <source>
        <dbReference type="EMBL" id="EDY96077.1"/>
    </source>
</evidence>
<dbReference type="GeneID" id="43184441"/>
<proteinExistence type="predicted"/>
<accession>B5CXE2</accession>
<reference evidence="1 2" key="1">
    <citation type="submission" date="2008-08" db="EMBL/GenBank/DDBJ databases">
        <title>Draft genome sequence of Bacteroides plebeius (DSM 17135).</title>
        <authorList>
            <person name="Sudarsanam P."/>
            <person name="Ley R."/>
            <person name="Guruge J."/>
            <person name="Turnbaugh P.J."/>
            <person name="Mahowald M."/>
            <person name="Liep D."/>
            <person name="Gordon J."/>
        </authorList>
    </citation>
    <scope>NUCLEOTIDE SEQUENCE [LARGE SCALE GENOMIC DNA]</scope>
    <source>
        <strain evidence="2">DSM 17135 / JCM 12973 / M2</strain>
    </source>
</reference>
<dbReference type="Proteomes" id="UP000003452">
    <property type="component" value="Unassembled WGS sequence"/>
</dbReference>
<gene>
    <name evidence="1" type="ORF">BACPLE_01383</name>
</gene>
<evidence type="ECO:0008006" key="3">
    <source>
        <dbReference type="Google" id="ProtNLM"/>
    </source>
</evidence>
<reference evidence="1 2" key="2">
    <citation type="submission" date="2008-08" db="EMBL/GenBank/DDBJ databases">
        <authorList>
            <person name="Fulton L."/>
            <person name="Clifton S."/>
            <person name="Fulton B."/>
            <person name="Xu J."/>
            <person name="Minx P."/>
            <person name="Pepin K.H."/>
            <person name="Johnson M."/>
            <person name="Thiruvilangam P."/>
            <person name="Bhonagiri V."/>
            <person name="Nash W.E."/>
            <person name="Mardis E.R."/>
            <person name="Wilson R.K."/>
        </authorList>
    </citation>
    <scope>NUCLEOTIDE SEQUENCE [LARGE SCALE GENOMIC DNA]</scope>
    <source>
        <strain evidence="2">DSM 17135 / JCM 12973 / M2</strain>
    </source>
</reference>
<dbReference type="AlphaFoldDB" id="B5CXE2"/>
<dbReference type="HOGENOM" id="CLU_060695_0_0_10"/>
<comment type="caution">
    <text evidence="1">The sequence shown here is derived from an EMBL/GenBank/DDBJ whole genome shotgun (WGS) entry which is preliminary data.</text>
</comment>
<dbReference type="EMBL" id="ABQC02000016">
    <property type="protein sequence ID" value="EDY96077.1"/>
    <property type="molecule type" value="Genomic_DNA"/>
</dbReference>
<sequence length="252" mass="29569">MRKLSFDSTPTLKGIVFQFLVALDRCFEMQEGESVFIETFGDVSVLGGDNPTQIESKCYKTDLTDLDENVWNTIHNWMRDDFPIEKFSSLFLLTTQKAGKKSEWGSWNKKGLEDKLKTLNRIKEYFDKKKKKSEKLKSMMDAIFDASKSKRLAEIAKKLFIDCLDTNDEQYYKSLLNRDKSIPKIQRNKYINSLLGWIIRPQKKWTISNEDFEKEAQEIAEKLRKNTVVFPDKLQLTNIKNEEYEENSAVEK</sequence>
<organism evidence="1 2">
    <name type="scientific">Phocaeicola plebeius (strain DSM 17135 / JCM 12973 / CCUG 54634 / M2)</name>
    <name type="common">Bacteroides plebeius</name>
    <dbReference type="NCBI Taxonomy" id="484018"/>
    <lineage>
        <taxon>Bacteria</taxon>
        <taxon>Pseudomonadati</taxon>
        <taxon>Bacteroidota</taxon>
        <taxon>Bacteroidia</taxon>
        <taxon>Bacteroidales</taxon>
        <taxon>Bacteroidaceae</taxon>
        <taxon>Phocaeicola</taxon>
    </lineage>
</organism>
<name>B5CXE2_PHOPM</name>
<dbReference type="eggNOG" id="ENOG502Z92D">
    <property type="taxonomic scope" value="Bacteria"/>
</dbReference>
<evidence type="ECO:0000313" key="2">
    <source>
        <dbReference type="Proteomes" id="UP000003452"/>
    </source>
</evidence>
<dbReference type="RefSeq" id="WP_007560350.1">
    <property type="nucleotide sequence ID" value="NZ_DS990127.1"/>
</dbReference>
<protein>
    <recommendedName>
        <fullName evidence="3">DUF4297 domain-containing protein</fullName>
    </recommendedName>
</protein>
<dbReference type="OrthoDB" id="8564076at2"/>